<proteinExistence type="predicted"/>
<evidence type="ECO:0000313" key="4">
    <source>
        <dbReference type="Proteomes" id="UP001062776"/>
    </source>
</evidence>
<accession>A0ABQ0Q4T6</accession>
<organism evidence="3 4">
    <name type="scientific">Asaia krungthepensis NRIC 0535</name>
    <dbReference type="NCBI Taxonomy" id="1307925"/>
    <lineage>
        <taxon>Bacteria</taxon>
        <taxon>Pseudomonadati</taxon>
        <taxon>Pseudomonadota</taxon>
        <taxon>Alphaproteobacteria</taxon>
        <taxon>Acetobacterales</taxon>
        <taxon>Acetobacteraceae</taxon>
        <taxon>Asaia</taxon>
    </lineage>
</organism>
<dbReference type="Pfam" id="PF13586">
    <property type="entry name" value="DDE_Tnp_1_2"/>
    <property type="match status" value="1"/>
</dbReference>
<keyword evidence="1" id="KW-0472">Membrane</keyword>
<dbReference type="SUPFAM" id="SSF53098">
    <property type="entry name" value="Ribonuclease H-like"/>
    <property type="match status" value="1"/>
</dbReference>
<name>A0ABQ0Q4T6_9PROT</name>
<dbReference type="EMBL" id="BAPV01000043">
    <property type="protein sequence ID" value="GBQ91482.1"/>
    <property type="molecule type" value="Genomic_DNA"/>
</dbReference>
<comment type="caution">
    <text evidence="3">The sequence shown here is derived from an EMBL/GenBank/DDBJ whole genome shotgun (WGS) entry which is preliminary data.</text>
</comment>
<dbReference type="Proteomes" id="UP001062776">
    <property type="component" value="Unassembled WGS sequence"/>
</dbReference>
<keyword evidence="1" id="KW-1133">Transmembrane helix</keyword>
<protein>
    <submittedName>
        <fullName evidence="3">Transposase</fullName>
    </submittedName>
</protein>
<evidence type="ECO:0000313" key="3">
    <source>
        <dbReference type="EMBL" id="GBQ91482.1"/>
    </source>
</evidence>
<gene>
    <name evidence="3" type="ORF">AA0535_2309</name>
</gene>
<evidence type="ECO:0000256" key="1">
    <source>
        <dbReference type="SAM" id="Phobius"/>
    </source>
</evidence>
<feature type="domain" description="Transposase DDE" evidence="2">
    <location>
        <begin position="26"/>
        <end position="107"/>
    </location>
</feature>
<reference evidence="3" key="1">
    <citation type="submission" date="2013-04" db="EMBL/GenBank/DDBJ databases">
        <title>The genome sequencing project of 58 acetic acid bacteria.</title>
        <authorList>
            <person name="Okamoto-Kainuma A."/>
            <person name="Ishikawa M."/>
            <person name="Umino S."/>
            <person name="Koizumi Y."/>
            <person name="Shiwa Y."/>
            <person name="Yoshikawa H."/>
            <person name="Matsutani M."/>
            <person name="Matsushita K."/>
        </authorList>
    </citation>
    <scope>NUCLEOTIDE SEQUENCE</scope>
    <source>
        <strain evidence="3">NRIC 0535</strain>
    </source>
</reference>
<evidence type="ECO:0000259" key="2">
    <source>
        <dbReference type="Pfam" id="PF13586"/>
    </source>
</evidence>
<keyword evidence="1" id="KW-0812">Transmembrane</keyword>
<keyword evidence="4" id="KW-1185">Reference proteome</keyword>
<feature type="transmembrane region" description="Helical" evidence="1">
    <location>
        <begin position="94"/>
        <end position="117"/>
    </location>
</feature>
<dbReference type="InterPro" id="IPR025668">
    <property type="entry name" value="Tnp_DDE_dom"/>
</dbReference>
<dbReference type="InterPro" id="IPR012337">
    <property type="entry name" value="RNaseH-like_sf"/>
</dbReference>
<sequence>MTAGQLRDHTGAAALVDDLPAARWLLADRGFDADWFRDGLEDNGIKFCIPGRQSRTTPASCDRRKYRHRNHIEIVFGRLKDWRRIATPCDRCPAVFFSAICLAAIVVFWLGVLSLTVSASETSTTPEKPGYPLGKP</sequence>